<dbReference type="InterPro" id="IPR023696">
    <property type="entry name" value="Ureohydrolase_dom_sf"/>
</dbReference>
<dbReference type="InterPro" id="IPR023801">
    <property type="entry name" value="His_deacetylse_dom"/>
</dbReference>
<dbReference type="SUPFAM" id="SSF52768">
    <property type="entry name" value="Arginase/deacetylase"/>
    <property type="match status" value="1"/>
</dbReference>
<evidence type="ECO:0000256" key="1">
    <source>
        <dbReference type="ARBA" id="ARBA00005947"/>
    </source>
</evidence>
<gene>
    <name evidence="4" type="primary">hdaH_1</name>
    <name evidence="4" type="ORF">Mal48_10370</name>
</gene>
<dbReference type="InterPro" id="IPR000286">
    <property type="entry name" value="HDACs"/>
</dbReference>
<feature type="domain" description="Histone deacetylase" evidence="3">
    <location>
        <begin position="18"/>
        <end position="306"/>
    </location>
</feature>
<dbReference type="AlphaFoldDB" id="A0A517QJI2"/>
<evidence type="ECO:0000259" key="3">
    <source>
        <dbReference type="Pfam" id="PF00850"/>
    </source>
</evidence>
<dbReference type="EMBL" id="CP036267">
    <property type="protein sequence ID" value="QDT31801.1"/>
    <property type="molecule type" value="Genomic_DNA"/>
</dbReference>
<feature type="compositionally biased region" description="Basic and acidic residues" evidence="2">
    <location>
        <begin position="9"/>
        <end position="20"/>
    </location>
</feature>
<accession>A0A517QJI2</accession>
<reference evidence="4 5" key="1">
    <citation type="submission" date="2019-02" db="EMBL/GenBank/DDBJ databases">
        <title>Deep-cultivation of Planctomycetes and their phenomic and genomic characterization uncovers novel biology.</title>
        <authorList>
            <person name="Wiegand S."/>
            <person name="Jogler M."/>
            <person name="Boedeker C."/>
            <person name="Pinto D."/>
            <person name="Vollmers J."/>
            <person name="Rivas-Marin E."/>
            <person name="Kohn T."/>
            <person name="Peeters S.H."/>
            <person name="Heuer A."/>
            <person name="Rast P."/>
            <person name="Oberbeckmann S."/>
            <person name="Bunk B."/>
            <person name="Jeske O."/>
            <person name="Meyerdierks A."/>
            <person name="Storesund J.E."/>
            <person name="Kallscheuer N."/>
            <person name="Luecker S."/>
            <person name="Lage O.M."/>
            <person name="Pohl T."/>
            <person name="Merkel B.J."/>
            <person name="Hornburger P."/>
            <person name="Mueller R.-W."/>
            <person name="Bruemmer F."/>
            <person name="Labrenz M."/>
            <person name="Spormann A.M."/>
            <person name="Op den Camp H."/>
            <person name="Overmann J."/>
            <person name="Amann R."/>
            <person name="Jetten M.S.M."/>
            <person name="Mascher T."/>
            <person name="Medema M.H."/>
            <person name="Devos D.P."/>
            <person name="Kaster A.-K."/>
            <person name="Ovreas L."/>
            <person name="Rohde M."/>
            <person name="Galperin M.Y."/>
            <person name="Jogler C."/>
        </authorList>
    </citation>
    <scope>NUCLEOTIDE SEQUENCE [LARGE SCALE GENOMIC DNA]</scope>
    <source>
        <strain evidence="4 5">Mal48</strain>
    </source>
</reference>
<dbReference type="InterPro" id="IPR037138">
    <property type="entry name" value="His_deacetylse_dom_sf"/>
</dbReference>
<comment type="similarity">
    <text evidence="1">Belongs to the histone deacetylase family.</text>
</comment>
<dbReference type="OrthoDB" id="9808367at2"/>
<evidence type="ECO:0000313" key="5">
    <source>
        <dbReference type="Proteomes" id="UP000315724"/>
    </source>
</evidence>
<name>A0A517QJI2_9PLAN</name>
<dbReference type="CDD" id="cd09992">
    <property type="entry name" value="HDAC_classII"/>
    <property type="match status" value="1"/>
</dbReference>
<dbReference type="Proteomes" id="UP000315724">
    <property type="component" value="Chromosome"/>
</dbReference>
<dbReference type="PANTHER" id="PTHR10625">
    <property type="entry name" value="HISTONE DEACETYLASE HDAC1-RELATED"/>
    <property type="match status" value="1"/>
</dbReference>
<proteinExistence type="inferred from homology"/>
<organism evidence="4 5">
    <name type="scientific">Thalassoglobus polymorphus</name>
    <dbReference type="NCBI Taxonomy" id="2527994"/>
    <lineage>
        <taxon>Bacteria</taxon>
        <taxon>Pseudomonadati</taxon>
        <taxon>Planctomycetota</taxon>
        <taxon>Planctomycetia</taxon>
        <taxon>Planctomycetales</taxon>
        <taxon>Planctomycetaceae</taxon>
        <taxon>Thalassoglobus</taxon>
    </lineage>
</organism>
<keyword evidence="4" id="KW-0378">Hydrolase</keyword>
<dbReference type="EC" id="3.5.1.-" evidence="4"/>
<protein>
    <submittedName>
        <fullName evidence="4">Histone deacetylase-like amidohydrolase</fullName>
        <ecNumber evidence="4">3.5.1.-</ecNumber>
    </submittedName>
</protein>
<evidence type="ECO:0000256" key="2">
    <source>
        <dbReference type="SAM" id="MobiDB-lite"/>
    </source>
</evidence>
<dbReference type="Pfam" id="PF00850">
    <property type="entry name" value="Hist_deacetyl"/>
    <property type="match status" value="1"/>
</dbReference>
<dbReference type="GO" id="GO:0004407">
    <property type="term" value="F:histone deacetylase activity"/>
    <property type="evidence" value="ECO:0007669"/>
    <property type="project" value="TreeGrafter"/>
</dbReference>
<evidence type="ECO:0000313" key="4">
    <source>
        <dbReference type="EMBL" id="QDT31801.1"/>
    </source>
</evidence>
<sequence>MTTVLTSAEFEKHQTGQHPENPHRIRVLREMLDSFPKHERLKFAGVEQAEKRAITAVHPLDHLQNVQNVAQAGGGRLDADTVVSPDSYRVATLAAGTVCKAVQLVLTGKDPQALCLIRPPGHHAVPDHAMGFCLFNNVAIAARYAQQECDVSNILIVDWDVHHGNGTQDVFYDDETVTFFSIHRFPFYPGSGDSDETGRGKGLGKTFNEPVPFGTSRKAYLDRFEKTLTKAAEVSKPELILLSAGFDAHRLDPIGSLGLETEDFATLTNMVLDVAQTHSQGRLVSMLEGGYHPEALAASVKVHLEELLGD</sequence>
<dbReference type="KEGG" id="tpol:Mal48_10370"/>
<feature type="region of interest" description="Disordered" evidence="2">
    <location>
        <begin position="1"/>
        <end position="20"/>
    </location>
</feature>
<dbReference type="Gene3D" id="3.40.800.20">
    <property type="entry name" value="Histone deacetylase domain"/>
    <property type="match status" value="1"/>
</dbReference>
<dbReference type="RefSeq" id="WP_145196653.1">
    <property type="nucleotide sequence ID" value="NZ_CP036267.1"/>
</dbReference>
<dbReference type="PRINTS" id="PR01270">
    <property type="entry name" value="HDASUPER"/>
</dbReference>
<dbReference type="PANTHER" id="PTHR10625:SF10">
    <property type="entry name" value="HISTONE DEACETYLASE HDAC1"/>
    <property type="match status" value="1"/>
</dbReference>
<dbReference type="GO" id="GO:0040029">
    <property type="term" value="P:epigenetic regulation of gene expression"/>
    <property type="evidence" value="ECO:0007669"/>
    <property type="project" value="TreeGrafter"/>
</dbReference>
<dbReference type="GO" id="GO:0016787">
    <property type="term" value="F:hydrolase activity"/>
    <property type="evidence" value="ECO:0007669"/>
    <property type="project" value="UniProtKB-KW"/>
</dbReference>
<keyword evidence="5" id="KW-1185">Reference proteome</keyword>